<feature type="region of interest" description="Disordered" evidence="1">
    <location>
        <begin position="171"/>
        <end position="239"/>
    </location>
</feature>
<accession>H6QRX9</accession>
<dbReference type="VEuPathDB" id="FungiDB:PGTG_21594"/>
<dbReference type="AlphaFoldDB" id="H6QRX9"/>
<feature type="compositionally biased region" description="Polar residues" evidence="1">
    <location>
        <begin position="296"/>
        <end position="330"/>
    </location>
</feature>
<dbReference type="KEGG" id="pgr:PGTG_21594"/>
<gene>
    <name evidence="2" type="ORF">PGTG_21594</name>
</gene>
<keyword evidence="3" id="KW-1185">Reference proteome</keyword>
<evidence type="ECO:0000313" key="2">
    <source>
        <dbReference type="EMBL" id="EHS63463.1"/>
    </source>
</evidence>
<dbReference type="GeneID" id="13543111"/>
<dbReference type="HOGENOM" id="CLU_473365_0_0_1"/>
<feature type="region of interest" description="Disordered" evidence="1">
    <location>
        <begin position="91"/>
        <end position="137"/>
    </location>
</feature>
<evidence type="ECO:0008006" key="4">
    <source>
        <dbReference type="Google" id="ProtNLM"/>
    </source>
</evidence>
<proteinExistence type="predicted"/>
<feature type="compositionally biased region" description="Polar residues" evidence="1">
    <location>
        <begin position="125"/>
        <end position="137"/>
    </location>
</feature>
<evidence type="ECO:0000256" key="1">
    <source>
        <dbReference type="SAM" id="MobiDB-lite"/>
    </source>
</evidence>
<dbReference type="InParanoid" id="H6QRX9"/>
<dbReference type="RefSeq" id="XP_003889748.1">
    <property type="nucleotide sequence ID" value="XM_003889699.1"/>
</dbReference>
<dbReference type="Gene3D" id="3.90.70.80">
    <property type="match status" value="1"/>
</dbReference>
<dbReference type="OrthoDB" id="2379842at2759"/>
<dbReference type="Proteomes" id="UP000008783">
    <property type="component" value="Unassembled WGS sequence"/>
</dbReference>
<sequence length="576" mass="63890">MALTQEMWDQAITKGMIIWQKNGPSIDTSTTKATQPLPRIPITTAPIPPISQHLDPNLISEPNIPLGPTSTHRGHHPLDPVVIPAVKQLSHKSTTTHPSNHQTRRSSVSNPLRPNPSLGHEQLAPQHQPNHPGTTRYSTQEDAFARQYHLLNLYTDPQSAQAHYPYAMNTPSTAQAQSSHWSHITPSPSNEAQPNGMPLFTPGPRRLSITESMKINPPAGPSQKRNSEHLSPHAPRTLSTSSIFNNLQSLNHTQDSATNHPKPSPTLNTSAFQDSPTPRPQSYSDQKPPKPPPEINTPTHKTAPTPRAQPTTLKPLKDSQSAKSKNPPKTNESRLRGHNKPLVSPMAPKDHATKTQAPGPPNKIKVSKQPNIVSKLIGPPPYPPVEPQYIKQLPKHIQPYVDQIINVKGDGHCGFRAAAYCLGKGEGQYMDIRTQVVKDLQDRRLYYNRQDPTLDVEETINIINVKDPGPCAEYHWMSMPSMGRPLANAFQTAVIFYSNLWSETFFPDFAYPNDKKPIIIALIPSAKHFVAVTFKDEALFPAPRPIGTHRIPFSVAHSAWQSKYSKCIALYNSLKP</sequence>
<feature type="compositionally biased region" description="Polar residues" evidence="1">
    <location>
        <begin position="171"/>
        <end position="193"/>
    </location>
</feature>
<dbReference type="EMBL" id="DS178287">
    <property type="protein sequence ID" value="EHS63463.1"/>
    <property type="molecule type" value="Genomic_DNA"/>
</dbReference>
<feature type="compositionally biased region" description="Polar residues" evidence="1">
    <location>
        <begin position="252"/>
        <end position="285"/>
    </location>
</feature>
<protein>
    <recommendedName>
        <fullName evidence="4">OTU domain-containing protein</fullName>
    </recommendedName>
</protein>
<feature type="region of interest" description="Disordered" evidence="1">
    <location>
        <begin position="252"/>
        <end position="366"/>
    </location>
</feature>
<organism evidence="2 3">
    <name type="scientific">Puccinia graminis f. sp. tritici (strain CRL 75-36-700-3 / race SCCL)</name>
    <name type="common">Black stem rust fungus</name>
    <dbReference type="NCBI Taxonomy" id="418459"/>
    <lineage>
        <taxon>Eukaryota</taxon>
        <taxon>Fungi</taxon>
        <taxon>Dikarya</taxon>
        <taxon>Basidiomycota</taxon>
        <taxon>Pucciniomycotina</taxon>
        <taxon>Pucciniomycetes</taxon>
        <taxon>Pucciniales</taxon>
        <taxon>Pucciniaceae</taxon>
        <taxon>Puccinia</taxon>
    </lineage>
</organism>
<reference evidence="3" key="1">
    <citation type="journal article" date="2011" name="Proc. Natl. Acad. Sci. U.S.A.">
        <title>Obligate biotrophy features unraveled by the genomic analysis of rust fungi.</title>
        <authorList>
            <person name="Duplessis S."/>
            <person name="Cuomo C.A."/>
            <person name="Lin Y.-C."/>
            <person name="Aerts A."/>
            <person name="Tisserant E."/>
            <person name="Veneault-Fourrey C."/>
            <person name="Joly D.L."/>
            <person name="Hacquard S."/>
            <person name="Amselem J."/>
            <person name="Cantarel B.L."/>
            <person name="Chiu R."/>
            <person name="Coutinho P.M."/>
            <person name="Feau N."/>
            <person name="Field M."/>
            <person name="Frey P."/>
            <person name="Gelhaye E."/>
            <person name="Goldberg J."/>
            <person name="Grabherr M.G."/>
            <person name="Kodira C.D."/>
            <person name="Kohler A."/>
            <person name="Kuees U."/>
            <person name="Lindquist E.A."/>
            <person name="Lucas S.M."/>
            <person name="Mago R."/>
            <person name="Mauceli E."/>
            <person name="Morin E."/>
            <person name="Murat C."/>
            <person name="Pangilinan J.L."/>
            <person name="Park R."/>
            <person name="Pearson M."/>
            <person name="Quesneville H."/>
            <person name="Rouhier N."/>
            <person name="Sakthikumar S."/>
            <person name="Salamov A.A."/>
            <person name="Schmutz J."/>
            <person name="Selles B."/>
            <person name="Shapiro H."/>
            <person name="Tanguay P."/>
            <person name="Tuskan G.A."/>
            <person name="Henrissat B."/>
            <person name="Van de Peer Y."/>
            <person name="Rouze P."/>
            <person name="Ellis J.G."/>
            <person name="Dodds P.N."/>
            <person name="Schein J.E."/>
            <person name="Zhong S."/>
            <person name="Hamelin R.C."/>
            <person name="Grigoriev I.V."/>
            <person name="Szabo L.J."/>
            <person name="Martin F."/>
        </authorList>
    </citation>
    <scope>NUCLEOTIDE SEQUENCE [LARGE SCALE GENOMIC DNA]</scope>
    <source>
        <strain evidence="3">CRL 75-36-700-3 / race SCCL</strain>
    </source>
</reference>
<dbReference type="CDD" id="cd22744">
    <property type="entry name" value="OTU"/>
    <property type="match status" value="1"/>
</dbReference>
<feature type="compositionally biased region" description="Polar residues" evidence="1">
    <location>
        <begin position="91"/>
        <end position="112"/>
    </location>
</feature>
<feature type="region of interest" description="Disordered" evidence="1">
    <location>
        <begin position="58"/>
        <end position="78"/>
    </location>
</feature>
<evidence type="ECO:0000313" key="3">
    <source>
        <dbReference type="Proteomes" id="UP000008783"/>
    </source>
</evidence>
<name>H6QRX9_PUCGT</name>